<dbReference type="Pfam" id="PF07992">
    <property type="entry name" value="Pyr_redox_2"/>
    <property type="match status" value="1"/>
</dbReference>
<dbReference type="PANTHER" id="PTHR43014:SF4">
    <property type="entry name" value="PYRIDINE NUCLEOTIDE-DISULFIDE OXIDOREDUCTASE RCLA-RELATED"/>
    <property type="match status" value="1"/>
</dbReference>
<feature type="binding site" evidence="5">
    <location>
        <position position="307"/>
    </location>
    <ligand>
        <name>FAD</name>
        <dbReference type="ChEBI" id="CHEBI:57692"/>
    </ligand>
</feature>
<dbReference type="GO" id="GO:0016616">
    <property type="term" value="F:oxidoreductase activity, acting on the CH-OH group of donors, NAD or NADP as acceptor"/>
    <property type="evidence" value="ECO:0007669"/>
    <property type="project" value="UniProtKB-ARBA"/>
</dbReference>
<keyword evidence="2" id="KW-0285">Flavoprotein</keyword>
<dbReference type="InterPro" id="IPR036188">
    <property type="entry name" value="FAD/NAD-bd_sf"/>
</dbReference>
<dbReference type="EMBL" id="CP039965">
    <property type="protein sequence ID" value="QCO57760.1"/>
    <property type="molecule type" value="Genomic_DNA"/>
</dbReference>
<reference evidence="9 10" key="1">
    <citation type="submission" date="2019-05" db="EMBL/GenBank/DDBJ databases">
        <title>Pseudorhodobacter turbinis sp. nov., isolated from the gut of the Korean turban shell.</title>
        <authorList>
            <person name="Jeong Y.-S."/>
            <person name="Kang W.-R."/>
            <person name="Bae J.-W."/>
        </authorList>
    </citation>
    <scope>NUCLEOTIDE SEQUENCE [LARGE SCALE GENOMIC DNA]</scope>
    <source>
        <strain evidence="9 10">S12M18</strain>
        <plasmid evidence="9 10">unnamed1</plasmid>
    </source>
</reference>
<protein>
    <submittedName>
        <fullName evidence="9">Dihydrolipoyl dehydrogenase</fullName>
        <ecNumber evidence="9">1.8.1.4</ecNumber>
    </submittedName>
</protein>
<feature type="binding site" evidence="5">
    <location>
        <position position="52"/>
    </location>
    <ligand>
        <name>FAD</name>
        <dbReference type="ChEBI" id="CHEBI:57692"/>
    </ligand>
</feature>
<feature type="domain" description="Pyridine nucleotide-disulphide oxidoreductase dimerisation" evidence="7">
    <location>
        <begin position="345"/>
        <end position="444"/>
    </location>
</feature>
<dbReference type="PRINTS" id="PR00411">
    <property type="entry name" value="PNDRDTASEI"/>
</dbReference>
<evidence type="ECO:0000256" key="6">
    <source>
        <dbReference type="PIRSR" id="PIRSR000350-4"/>
    </source>
</evidence>
<comment type="cofactor">
    <cofactor evidence="5">
        <name>FAD</name>
        <dbReference type="ChEBI" id="CHEBI:57692"/>
    </cofactor>
    <text evidence="5">Binds 1 FAD per subunit.</text>
</comment>
<accession>A0A4P8EKK8</accession>
<dbReference type="PIRSF" id="PIRSF000350">
    <property type="entry name" value="Mercury_reductase_MerA"/>
    <property type="match status" value="1"/>
</dbReference>
<geneLocation type="plasmid" evidence="9 10">
    <name>unnamed1</name>
</geneLocation>
<dbReference type="GO" id="GO:0004148">
    <property type="term" value="F:dihydrolipoyl dehydrogenase (NADH) activity"/>
    <property type="evidence" value="ECO:0007669"/>
    <property type="project" value="UniProtKB-EC"/>
</dbReference>
<dbReference type="SUPFAM" id="SSF51905">
    <property type="entry name" value="FAD/NAD(P)-binding domain"/>
    <property type="match status" value="1"/>
</dbReference>
<evidence type="ECO:0000256" key="4">
    <source>
        <dbReference type="PIRSR" id="PIRSR000350-2"/>
    </source>
</evidence>
<keyword evidence="5" id="KW-0547">Nucleotide-binding</keyword>
<dbReference type="InterPro" id="IPR016156">
    <property type="entry name" value="FAD/NAD-linked_Rdtase_dimer_sf"/>
</dbReference>
<sequence length="469" mass="49037">MAGHQCDVAIIGAGTAGLAAERAARSEGAKTLLIDEHFAGTVCATVGCMPSKLLIAAAGAAHASRRASVFGVKTGEIHVDGRAVMQRLRAERDKFVQGTLQGIADLSDGICIKSKARFTGPTQLELANGEHVQARTIVIATGAYPLVPKPFQDLGDLALTNRSLFEIEDLPRSLAVIGGGAIGLEIAQAMARLGVETVLFDRGNALGGVETHDIQQSLAAAMRAEFTLHLGVDVSAVRRGDKAQITWSGDSEGSREFDKVLVATGRPPWLGDLGLAKSGLDLDDHRTPCFDRTTMQCGDSPVFMAGDANADAPVLHEASHEGAIAGRNAATFPKVAPATRQPAFSLMFTDPPLAVLGTTTGQDVIMGGADYSNQGRAKVEARAQGLVRLYAAKPNGRLIGAELFCPGADHMAHLLVLAIKSGETAASLLEMPFYHPTLEEGLKPALRAICKASTKALPNEQDTGDPSGA</sequence>
<dbReference type="RefSeq" id="WP_137195568.1">
    <property type="nucleotide sequence ID" value="NZ_CP039965.1"/>
</dbReference>
<keyword evidence="10" id="KW-1185">Reference proteome</keyword>
<dbReference type="GO" id="GO:0003955">
    <property type="term" value="F:NAD(P)H dehydrogenase (quinone) activity"/>
    <property type="evidence" value="ECO:0007669"/>
    <property type="project" value="TreeGrafter"/>
</dbReference>
<keyword evidence="5" id="KW-0520">NAD</keyword>
<dbReference type="EC" id="1.8.1.4" evidence="9"/>
<feature type="disulfide bond" description="Redox-active" evidence="6">
    <location>
        <begin position="43"/>
        <end position="48"/>
    </location>
</feature>
<evidence type="ECO:0000259" key="8">
    <source>
        <dbReference type="Pfam" id="PF07992"/>
    </source>
</evidence>
<dbReference type="PRINTS" id="PR00368">
    <property type="entry name" value="FADPNR"/>
</dbReference>
<dbReference type="Proteomes" id="UP000298631">
    <property type="component" value="Plasmid unnamed1"/>
</dbReference>
<dbReference type="PROSITE" id="PS00065">
    <property type="entry name" value="D_2_HYDROXYACID_DH_1"/>
    <property type="match status" value="1"/>
</dbReference>
<dbReference type="InterPro" id="IPR001100">
    <property type="entry name" value="Pyr_nuc-diS_OxRdtase"/>
</dbReference>
<organism evidence="9 10">
    <name type="scientific">Pseudorhodobacter turbinis</name>
    <dbReference type="NCBI Taxonomy" id="2500533"/>
    <lineage>
        <taxon>Bacteria</taxon>
        <taxon>Pseudomonadati</taxon>
        <taxon>Pseudomonadota</taxon>
        <taxon>Alphaproteobacteria</taxon>
        <taxon>Rhodobacterales</taxon>
        <taxon>Paracoccaceae</taxon>
        <taxon>Pseudorhodobacter</taxon>
    </lineage>
</organism>
<dbReference type="OrthoDB" id="9776382at2"/>
<dbReference type="InterPro" id="IPR004099">
    <property type="entry name" value="Pyr_nucl-diS_OxRdtase_dimer"/>
</dbReference>
<evidence type="ECO:0000259" key="7">
    <source>
        <dbReference type="Pfam" id="PF02852"/>
    </source>
</evidence>
<dbReference type="SUPFAM" id="SSF55424">
    <property type="entry name" value="FAD/NAD-linked reductases, dimerisation (C-terminal) domain"/>
    <property type="match status" value="1"/>
</dbReference>
<dbReference type="NCBIfam" id="NF004939">
    <property type="entry name" value="PRK06292.1-1"/>
    <property type="match status" value="1"/>
</dbReference>
<dbReference type="Pfam" id="PF02852">
    <property type="entry name" value="Pyr_redox_dim"/>
    <property type="match status" value="1"/>
</dbReference>
<dbReference type="KEGG" id="pseb:EOK75_18925"/>
<dbReference type="InterPro" id="IPR023753">
    <property type="entry name" value="FAD/NAD-binding_dom"/>
</dbReference>
<evidence type="ECO:0000256" key="3">
    <source>
        <dbReference type="ARBA" id="ARBA00022827"/>
    </source>
</evidence>
<dbReference type="GO" id="GO:0050660">
    <property type="term" value="F:flavin adenine dinucleotide binding"/>
    <property type="evidence" value="ECO:0007669"/>
    <property type="project" value="TreeGrafter"/>
</dbReference>
<evidence type="ECO:0000313" key="9">
    <source>
        <dbReference type="EMBL" id="QCO57760.1"/>
    </source>
</evidence>
<feature type="binding site" evidence="5">
    <location>
        <begin position="178"/>
        <end position="185"/>
    </location>
    <ligand>
        <name>NAD(+)</name>
        <dbReference type="ChEBI" id="CHEBI:57540"/>
    </ligand>
</feature>
<feature type="binding site" evidence="5">
    <location>
        <position position="265"/>
    </location>
    <ligand>
        <name>NAD(+)</name>
        <dbReference type="ChEBI" id="CHEBI:57540"/>
    </ligand>
</feature>
<evidence type="ECO:0000313" key="10">
    <source>
        <dbReference type="Proteomes" id="UP000298631"/>
    </source>
</evidence>
<dbReference type="AlphaFoldDB" id="A0A4P8EKK8"/>
<dbReference type="Gene3D" id="3.30.390.30">
    <property type="match status" value="1"/>
</dbReference>
<comment type="similarity">
    <text evidence="1">Belongs to the class-I pyridine nucleotide-disulfide oxidoreductase family.</text>
</comment>
<proteinExistence type="inferred from homology"/>
<feature type="active site" description="Proton acceptor" evidence="4">
    <location>
        <position position="435"/>
    </location>
</feature>
<dbReference type="InterPro" id="IPR029752">
    <property type="entry name" value="D-isomer_DH_CS1"/>
</dbReference>
<feature type="domain" description="FAD/NAD(P)-binding" evidence="8">
    <location>
        <begin position="7"/>
        <end position="320"/>
    </location>
</feature>
<keyword evidence="9" id="KW-0614">Plasmid</keyword>
<dbReference type="PANTHER" id="PTHR43014">
    <property type="entry name" value="MERCURIC REDUCTASE"/>
    <property type="match status" value="1"/>
</dbReference>
<name>A0A4P8EKK8_9RHOB</name>
<dbReference type="Gene3D" id="3.50.50.60">
    <property type="entry name" value="FAD/NAD(P)-binding domain"/>
    <property type="match status" value="2"/>
</dbReference>
<evidence type="ECO:0000256" key="1">
    <source>
        <dbReference type="ARBA" id="ARBA00007532"/>
    </source>
</evidence>
<keyword evidence="9" id="KW-0560">Oxidoreductase</keyword>
<evidence type="ECO:0000256" key="2">
    <source>
        <dbReference type="ARBA" id="ARBA00022630"/>
    </source>
</evidence>
<keyword evidence="3 5" id="KW-0274">FAD</keyword>
<gene>
    <name evidence="9" type="ORF">EOK75_18925</name>
</gene>
<evidence type="ECO:0000256" key="5">
    <source>
        <dbReference type="PIRSR" id="PIRSR000350-3"/>
    </source>
</evidence>